<evidence type="ECO:0000256" key="2">
    <source>
        <dbReference type="ARBA" id="ARBA00022692"/>
    </source>
</evidence>
<evidence type="ECO:0000313" key="7">
    <source>
        <dbReference type="Proteomes" id="UP000190285"/>
    </source>
</evidence>
<dbReference type="GO" id="GO:0012505">
    <property type="term" value="C:endomembrane system"/>
    <property type="evidence" value="ECO:0007669"/>
    <property type="project" value="UniProtKB-SubCell"/>
</dbReference>
<accession>A0A1T5LTW6</accession>
<evidence type="ECO:0000256" key="1">
    <source>
        <dbReference type="ARBA" id="ARBA00004127"/>
    </source>
</evidence>
<dbReference type="AlphaFoldDB" id="A0A1T5LTW6"/>
<comment type="subcellular location">
    <subcellularLocation>
        <location evidence="1">Endomembrane system</location>
        <topology evidence="1">Multi-pass membrane protein</topology>
    </subcellularLocation>
</comment>
<keyword evidence="7" id="KW-1185">Reference proteome</keyword>
<reference evidence="6 7" key="1">
    <citation type="submission" date="2017-02" db="EMBL/GenBank/DDBJ databases">
        <authorList>
            <person name="Peterson S.W."/>
        </authorList>
    </citation>
    <scope>NUCLEOTIDE SEQUENCE [LARGE SCALE GENOMIC DNA]</scope>
    <source>
        <strain evidence="6 7">M1</strain>
    </source>
</reference>
<dbReference type="STRING" id="36842.SAMN02194393_03299"/>
<dbReference type="EMBL" id="FUZT01000008">
    <property type="protein sequence ID" value="SKC79400.1"/>
    <property type="molecule type" value="Genomic_DNA"/>
</dbReference>
<evidence type="ECO:0000313" key="6">
    <source>
        <dbReference type="EMBL" id="SKC79400.1"/>
    </source>
</evidence>
<proteinExistence type="predicted"/>
<dbReference type="InterPro" id="IPR010652">
    <property type="entry name" value="DUF1232"/>
</dbReference>
<evidence type="ECO:0000259" key="5">
    <source>
        <dbReference type="Pfam" id="PF06803"/>
    </source>
</evidence>
<name>A0A1T5LTW6_9FIRM</name>
<organism evidence="6 7">
    <name type="scientific">Maledivibacter halophilus</name>
    <dbReference type="NCBI Taxonomy" id="36842"/>
    <lineage>
        <taxon>Bacteria</taxon>
        <taxon>Bacillati</taxon>
        <taxon>Bacillota</taxon>
        <taxon>Clostridia</taxon>
        <taxon>Peptostreptococcales</taxon>
        <taxon>Caminicellaceae</taxon>
        <taxon>Maledivibacter</taxon>
    </lineage>
</organism>
<evidence type="ECO:0000256" key="3">
    <source>
        <dbReference type="ARBA" id="ARBA00022989"/>
    </source>
</evidence>
<dbReference type="Proteomes" id="UP000190285">
    <property type="component" value="Unassembled WGS sequence"/>
</dbReference>
<dbReference type="OrthoDB" id="9800202at2"/>
<evidence type="ECO:0000256" key="4">
    <source>
        <dbReference type="ARBA" id="ARBA00023136"/>
    </source>
</evidence>
<gene>
    <name evidence="6" type="ORF">SAMN02194393_03299</name>
</gene>
<keyword evidence="4" id="KW-0472">Membrane</keyword>
<keyword evidence="3" id="KW-1133">Transmembrane helix</keyword>
<sequence>MNFFKAFLKFFRRVTVLYKYLLDKDVSIFKKIMVLAMLIYVFSPLDIIPEAVLGFGFIDDALLAVYVISSISSELDKYISNKGDENIKVDKDKTIENVEYEIKDEDEQ</sequence>
<protein>
    <submittedName>
        <fullName evidence="6">Uncharacterized membrane protein YkvA, DUF1232 family</fullName>
    </submittedName>
</protein>
<dbReference type="Pfam" id="PF06803">
    <property type="entry name" value="DUF1232"/>
    <property type="match status" value="1"/>
</dbReference>
<feature type="domain" description="DUF1232" evidence="5">
    <location>
        <begin position="31"/>
        <end position="65"/>
    </location>
</feature>
<keyword evidence="2" id="KW-0812">Transmembrane</keyword>